<evidence type="ECO:0000259" key="3">
    <source>
        <dbReference type="PROSITE" id="PS50835"/>
    </source>
</evidence>
<dbReference type="PROSITE" id="PS50835">
    <property type="entry name" value="IG_LIKE"/>
    <property type="match status" value="1"/>
</dbReference>
<keyword evidence="1" id="KW-1133">Transmembrane helix</keyword>
<name>A0A8W8MGJ8_MAGGI</name>
<proteinExistence type="predicted"/>
<dbReference type="Proteomes" id="UP000005408">
    <property type="component" value="Unassembled WGS sequence"/>
</dbReference>
<protein>
    <recommendedName>
        <fullName evidence="3">Ig-like domain-containing protein</fullName>
    </recommendedName>
</protein>
<feature type="chain" id="PRO_5036459820" description="Ig-like domain-containing protein" evidence="2">
    <location>
        <begin position="22"/>
        <end position="554"/>
    </location>
</feature>
<keyword evidence="1" id="KW-0472">Membrane</keyword>
<feature type="domain" description="Ig-like" evidence="3">
    <location>
        <begin position="168"/>
        <end position="259"/>
    </location>
</feature>
<evidence type="ECO:0000256" key="1">
    <source>
        <dbReference type="SAM" id="Phobius"/>
    </source>
</evidence>
<evidence type="ECO:0000256" key="2">
    <source>
        <dbReference type="SAM" id="SignalP"/>
    </source>
</evidence>
<reference evidence="4" key="1">
    <citation type="submission" date="2022-08" db="UniProtKB">
        <authorList>
            <consortium name="EnsemblMetazoa"/>
        </authorList>
    </citation>
    <scope>IDENTIFICATION</scope>
    <source>
        <strain evidence="4">05x7-T-G4-1.051#20</strain>
    </source>
</reference>
<sequence>MAAFSFVWIVVFSVFLFHCSEELIRIDVSSRSIPIGKSYLSVSCNSDRLFDVTKVSRPKMFLQFRQNQTSERETIVEVNESGTFLINSVTAIETDLERYETCNMLRFNSDRLLIRCKIYANISIHLETCKDHLFPSLRCQLSNGTDIIDSSWDFELEITGKPTFIDSPSIVNSLTSKVFEPGEVLQLQCSGDKNFSTQTNTDIRWCKSASGQYEVISLQENPQTQIVSQREDDCTFVQKSEIFYHITDDDNDPEFMCELGYNAYSKICGKGRFNSTLRIPTNLKGEKWTLSPVIIYNEDSMLHPQNITMEGIGRTVQLFCVGSKVNQTKSVMERIMWCIRKKNNTKWKPIVLQEDKIESMINTSGKTTIYSKITYHLIGLEKSIDVMCQISSTSNCRSGELSSTVSLQINPSELQGQYFSKQTETVPEPQRRESWLVMTLIISVTLLVVILVVVTILLILAHRKGGLSLFGFVIKRESKEVVTAPNENYSNTELNRGCSPREIAGDIYQNQHCSPTANGSDNTYEMPLSPIKQPTYEEMKKSDVRKEEYEALSF</sequence>
<keyword evidence="5" id="KW-1185">Reference proteome</keyword>
<accession>A0A8W8MGJ8</accession>
<dbReference type="AlphaFoldDB" id="A0A8W8MGJ8"/>
<organism evidence="4 5">
    <name type="scientific">Magallana gigas</name>
    <name type="common">Pacific oyster</name>
    <name type="synonym">Crassostrea gigas</name>
    <dbReference type="NCBI Taxonomy" id="29159"/>
    <lineage>
        <taxon>Eukaryota</taxon>
        <taxon>Metazoa</taxon>
        <taxon>Spiralia</taxon>
        <taxon>Lophotrochozoa</taxon>
        <taxon>Mollusca</taxon>
        <taxon>Bivalvia</taxon>
        <taxon>Autobranchia</taxon>
        <taxon>Pteriomorphia</taxon>
        <taxon>Ostreida</taxon>
        <taxon>Ostreoidea</taxon>
        <taxon>Ostreidae</taxon>
        <taxon>Magallana</taxon>
    </lineage>
</organism>
<dbReference type="EnsemblMetazoa" id="G32853.1">
    <property type="protein sequence ID" value="G32853.1:cds"/>
    <property type="gene ID" value="G32853"/>
</dbReference>
<evidence type="ECO:0000313" key="5">
    <source>
        <dbReference type="Proteomes" id="UP000005408"/>
    </source>
</evidence>
<feature type="signal peptide" evidence="2">
    <location>
        <begin position="1"/>
        <end position="21"/>
    </location>
</feature>
<dbReference type="InterPro" id="IPR007110">
    <property type="entry name" value="Ig-like_dom"/>
</dbReference>
<keyword evidence="2" id="KW-0732">Signal</keyword>
<evidence type="ECO:0000313" key="4">
    <source>
        <dbReference type="EnsemblMetazoa" id="G32853.1:cds"/>
    </source>
</evidence>
<feature type="transmembrane region" description="Helical" evidence="1">
    <location>
        <begin position="435"/>
        <end position="460"/>
    </location>
</feature>
<keyword evidence="1" id="KW-0812">Transmembrane</keyword>